<dbReference type="GO" id="GO:0005778">
    <property type="term" value="C:peroxisomal membrane"/>
    <property type="evidence" value="ECO:0007669"/>
    <property type="project" value="UniProtKB-SubCell"/>
</dbReference>
<accession>A0AAN6SXJ8</accession>
<name>A0AAN6SXJ8_9PEZI</name>
<evidence type="ECO:0000256" key="9">
    <source>
        <dbReference type="ARBA" id="ARBA00022692"/>
    </source>
</evidence>
<dbReference type="PROSITE" id="PS00518">
    <property type="entry name" value="ZF_RING_1"/>
    <property type="match status" value="1"/>
</dbReference>
<dbReference type="Gene3D" id="3.30.40.10">
    <property type="entry name" value="Zinc/RING finger domain, C3HC4 (zinc finger)"/>
    <property type="match status" value="1"/>
</dbReference>
<dbReference type="EC" id="2.3.2.27" evidence="5"/>
<dbReference type="AlphaFoldDB" id="A0AAN6SXJ8"/>
<keyword evidence="9" id="KW-0812">Transmembrane</keyword>
<dbReference type="SUPFAM" id="SSF57850">
    <property type="entry name" value="RING/U-box"/>
    <property type="match status" value="1"/>
</dbReference>
<gene>
    <name evidence="22" type="ORF">N658DRAFT_561720</name>
</gene>
<evidence type="ECO:0000256" key="3">
    <source>
        <dbReference type="ARBA" id="ARBA00004906"/>
    </source>
</evidence>
<keyword evidence="10" id="KW-0479">Metal-binding</keyword>
<evidence type="ECO:0000256" key="2">
    <source>
        <dbReference type="ARBA" id="ARBA00004585"/>
    </source>
</evidence>
<feature type="region of interest" description="Disordered" evidence="20">
    <location>
        <begin position="97"/>
        <end position="138"/>
    </location>
</feature>
<dbReference type="InterPro" id="IPR013083">
    <property type="entry name" value="Znf_RING/FYVE/PHD"/>
</dbReference>
<evidence type="ECO:0000256" key="17">
    <source>
        <dbReference type="ARBA" id="ARBA00023140"/>
    </source>
</evidence>
<evidence type="ECO:0000313" key="22">
    <source>
        <dbReference type="EMBL" id="KAK4097540.1"/>
    </source>
</evidence>
<evidence type="ECO:0000256" key="18">
    <source>
        <dbReference type="ARBA" id="ARBA00041230"/>
    </source>
</evidence>
<keyword evidence="16" id="KW-0472">Membrane</keyword>
<evidence type="ECO:0000259" key="21">
    <source>
        <dbReference type="PROSITE" id="PS50089"/>
    </source>
</evidence>
<protein>
    <recommendedName>
        <fullName evidence="5">RING-type E3 ubiquitin transferase</fullName>
        <ecNumber evidence="5">2.3.2.27</ecNumber>
    </recommendedName>
    <alternativeName>
        <fullName evidence="18">Peroxin-10</fullName>
    </alternativeName>
</protein>
<reference evidence="22" key="2">
    <citation type="submission" date="2023-05" db="EMBL/GenBank/DDBJ databases">
        <authorList>
            <consortium name="Lawrence Berkeley National Laboratory"/>
            <person name="Steindorff A."/>
            <person name="Hensen N."/>
            <person name="Bonometti L."/>
            <person name="Westerberg I."/>
            <person name="Brannstrom I.O."/>
            <person name="Guillou S."/>
            <person name="Cros-Aarteil S."/>
            <person name="Calhoun S."/>
            <person name="Haridas S."/>
            <person name="Kuo A."/>
            <person name="Mondo S."/>
            <person name="Pangilinan J."/>
            <person name="Riley R."/>
            <person name="Labutti K."/>
            <person name="Andreopoulos B."/>
            <person name="Lipzen A."/>
            <person name="Chen C."/>
            <person name="Yanf M."/>
            <person name="Daum C."/>
            <person name="Ng V."/>
            <person name="Clum A."/>
            <person name="Ohm R."/>
            <person name="Martin F."/>
            <person name="Silar P."/>
            <person name="Natvig D."/>
            <person name="Lalanne C."/>
            <person name="Gautier V."/>
            <person name="Ament-Velasquez S.L."/>
            <person name="Kruys A."/>
            <person name="Hutchinson M.I."/>
            <person name="Powell A.J."/>
            <person name="Barry K."/>
            <person name="Miller A.N."/>
            <person name="Grigoriev I.V."/>
            <person name="Debuchy R."/>
            <person name="Gladieux P."/>
            <person name="Thoren M.H."/>
            <person name="Johannesson H."/>
        </authorList>
    </citation>
    <scope>NUCLEOTIDE SEQUENCE</scope>
    <source>
        <strain evidence="22">CBS 757.83</strain>
    </source>
</reference>
<keyword evidence="7" id="KW-0962">Peroxisome biogenesis</keyword>
<organism evidence="22 23">
    <name type="scientific">Parathielavia hyrcaniae</name>
    <dbReference type="NCBI Taxonomy" id="113614"/>
    <lineage>
        <taxon>Eukaryota</taxon>
        <taxon>Fungi</taxon>
        <taxon>Dikarya</taxon>
        <taxon>Ascomycota</taxon>
        <taxon>Pezizomycotina</taxon>
        <taxon>Sordariomycetes</taxon>
        <taxon>Sordariomycetidae</taxon>
        <taxon>Sordariales</taxon>
        <taxon>Chaetomiaceae</taxon>
        <taxon>Parathielavia</taxon>
    </lineage>
</organism>
<evidence type="ECO:0000256" key="1">
    <source>
        <dbReference type="ARBA" id="ARBA00000900"/>
    </source>
</evidence>
<comment type="subcellular location">
    <subcellularLocation>
        <location evidence="2">Peroxisome membrane</location>
        <topology evidence="2">Multi-pass membrane protein</topology>
    </subcellularLocation>
</comment>
<dbReference type="FunFam" id="3.30.40.10:FF:000395">
    <property type="entry name" value="Putative Peroxisome biosynthesis protein (Peroxin-10)"/>
    <property type="match status" value="1"/>
</dbReference>
<keyword evidence="8" id="KW-0808">Transferase</keyword>
<proteinExistence type="inferred from homology"/>
<evidence type="ECO:0000256" key="5">
    <source>
        <dbReference type="ARBA" id="ARBA00012483"/>
    </source>
</evidence>
<evidence type="ECO:0000256" key="13">
    <source>
        <dbReference type="ARBA" id="ARBA00022833"/>
    </source>
</evidence>
<dbReference type="Pfam" id="PF13923">
    <property type="entry name" value="zf-C3HC4_2"/>
    <property type="match status" value="1"/>
</dbReference>
<evidence type="ECO:0000256" key="20">
    <source>
        <dbReference type="SAM" id="MobiDB-lite"/>
    </source>
</evidence>
<evidence type="ECO:0000256" key="12">
    <source>
        <dbReference type="ARBA" id="ARBA00022786"/>
    </source>
</evidence>
<dbReference type="InterPro" id="IPR025654">
    <property type="entry name" value="PEX2/10"/>
</dbReference>
<feature type="compositionally biased region" description="Low complexity" evidence="20">
    <location>
        <begin position="97"/>
        <end position="108"/>
    </location>
</feature>
<dbReference type="InterPro" id="IPR006845">
    <property type="entry name" value="Pex_N"/>
</dbReference>
<dbReference type="PROSITE" id="PS50089">
    <property type="entry name" value="ZF_RING_2"/>
    <property type="match status" value="1"/>
</dbReference>
<dbReference type="InterPro" id="IPR017907">
    <property type="entry name" value="Znf_RING_CS"/>
</dbReference>
<comment type="pathway">
    <text evidence="3">Protein modification; protein ubiquitination.</text>
</comment>
<evidence type="ECO:0000256" key="7">
    <source>
        <dbReference type="ARBA" id="ARBA00022593"/>
    </source>
</evidence>
<dbReference type="InterPro" id="IPR001841">
    <property type="entry name" value="Znf_RING"/>
</dbReference>
<keyword evidence="12" id="KW-0833">Ubl conjugation pathway</keyword>
<feature type="domain" description="RING-type" evidence="21">
    <location>
        <begin position="361"/>
        <end position="399"/>
    </location>
</feature>
<dbReference type="GO" id="GO:0008270">
    <property type="term" value="F:zinc ion binding"/>
    <property type="evidence" value="ECO:0007669"/>
    <property type="project" value="UniProtKB-KW"/>
</dbReference>
<evidence type="ECO:0000256" key="19">
    <source>
        <dbReference type="PROSITE-ProRule" id="PRU00175"/>
    </source>
</evidence>
<dbReference type="GO" id="GO:0016567">
    <property type="term" value="P:protein ubiquitination"/>
    <property type="evidence" value="ECO:0007669"/>
    <property type="project" value="UniProtKB-ARBA"/>
</dbReference>
<dbReference type="CDD" id="cd16527">
    <property type="entry name" value="RING-HC_PEX10"/>
    <property type="match status" value="1"/>
</dbReference>
<dbReference type="PANTHER" id="PTHR23350">
    <property type="entry name" value="PEROXISOME ASSEMBLY PROTEIN 10"/>
    <property type="match status" value="1"/>
</dbReference>
<keyword evidence="17" id="KW-0576">Peroxisome</keyword>
<keyword evidence="23" id="KW-1185">Reference proteome</keyword>
<dbReference type="PANTHER" id="PTHR23350:SF0">
    <property type="entry name" value="PEROXISOME BIOGENESIS FACTOR 10"/>
    <property type="match status" value="1"/>
</dbReference>
<comment type="catalytic activity">
    <reaction evidence="1">
        <text>S-ubiquitinyl-[E2 ubiquitin-conjugating enzyme]-L-cysteine + [acceptor protein]-L-lysine = [E2 ubiquitin-conjugating enzyme]-L-cysteine + N(6)-ubiquitinyl-[acceptor protein]-L-lysine.</text>
        <dbReference type="EC" id="2.3.2.27"/>
    </reaction>
</comment>
<dbReference type="Pfam" id="PF04757">
    <property type="entry name" value="Pex2_Pex12"/>
    <property type="match status" value="1"/>
</dbReference>
<dbReference type="GO" id="GO:0016562">
    <property type="term" value="P:protein import into peroxisome matrix, receptor recycling"/>
    <property type="evidence" value="ECO:0007669"/>
    <property type="project" value="UniProtKB-ARBA"/>
</dbReference>
<dbReference type="GO" id="GO:0061630">
    <property type="term" value="F:ubiquitin protein ligase activity"/>
    <property type="evidence" value="ECO:0007669"/>
    <property type="project" value="UniProtKB-EC"/>
</dbReference>
<evidence type="ECO:0000313" key="23">
    <source>
        <dbReference type="Proteomes" id="UP001305647"/>
    </source>
</evidence>
<keyword evidence="6" id="KW-0813">Transport</keyword>
<comment type="similarity">
    <text evidence="4">Belongs to the pex2/pex10/pex12 family.</text>
</comment>
<keyword evidence="14" id="KW-0653">Protein transport</keyword>
<dbReference type="SMART" id="SM00184">
    <property type="entry name" value="RING"/>
    <property type="match status" value="1"/>
</dbReference>
<sequence>MASQPPSSSRSPPLTSSPYPFAAAPDIIRAHQKDAYFQGVLNNQLSDLHRRLRGARSAHVWAAETRTFAETLYHCLTTLLGNRTLGEEYCDLVQVEAPAQQQQQQHSSTPPPPTTTLITTHDEPTPGSSPGSGPTLPPLSRRAGYILTSILLPHLASHALPALRSALRARLQARLATLTAQGRDEKRDKSGRPTAEARALRYLLAHLGPLTSGAHFRAVTLALFYFTGAYYQLSKRVWGLRAGYEVLGVLLVVQMLVKGFLHVRQQMRAASAGPGGLGEEQERTVFGPGADVDVSLNEHAYTSNNELLGGGSGGAGSMQRSLGEIGAMAHTPVPKGGRARVDLGTGDKVMAWIKGAQQRKCTLCLEELKDPAATQCGHVFCWACIGDWVREKPECPLCRREAMLQHVLPLRVV</sequence>
<keyword evidence="15" id="KW-1133">Transmembrane helix</keyword>
<keyword evidence="13" id="KW-0862">Zinc</keyword>
<comment type="caution">
    <text evidence="22">The sequence shown here is derived from an EMBL/GenBank/DDBJ whole genome shotgun (WGS) entry which is preliminary data.</text>
</comment>
<evidence type="ECO:0000256" key="8">
    <source>
        <dbReference type="ARBA" id="ARBA00022679"/>
    </source>
</evidence>
<evidence type="ECO:0000256" key="4">
    <source>
        <dbReference type="ARBA" id="ARBA00008704"/>
    </source>
</evidence>
<evidence type="ECO:0000256" key="6">
    <source>
        <dbReference type="ARBA" id="ARBA00022448"/>
    </source>
</evidence>
<evidence type="ECO:0000256" key="11">
    <source>
        <dbReference type="ARBA" id="ARBA00022771"/>
    </source>
</evidence>
<evidence type="ECO:0000256" key="16">
    <source>
        <dbReference type="ARBA" id="ARBA00023136"/>
    </source>
</evidence>
<evidence type="ECO:0000256" key="14">
    <source>
        <dbReference type="ARBA" id="ARBA00022927"/>
    </source>
</evidence>
<feature type="compositionally biased region" description="Low complexity" evidence="20">
    <location>
        <begin position="115"/>
        <end position="138"/>
    </location>
</feature>
<dbReference type="Proteomes" id="UP001305647">
    <property type="component" value="Unassembled WGS sequence"/>
</dbReference>
<keyword evidence="11 19" id="KW-0863">Zinc-finger</keyword>
<reference evidence="22" key="1">
    <citation type="journal article" date="2023" name="Mol. Phylogenet. Evol.">
        <title>Genome-scale phylogeny and comparative genomics of the fungal order Sordariales.</title>
        <authorList>
            <person name="Hensen N."/>
            <person name="Bonometti L."/>
            <person name="Westerberg I."/>
            <person name="Brannstrom I.O."/>
            <person name="Guillou S."/>
            <person name="Cros-Aarteil S."/>
            <person name="Calhoun S."/>
            <person name="Haridas S."/>
            <person name="Kuo A."/>
            <person name="Mondo S."/>
            <person name="Pangilinan J."/>
            <person name="Riley R."/>
            <person name="LaButti K."/>
            <person name="Andreopoulos B."/>
            <person name="Lipzen A."/>
            <person name="Chen C."/>
            <person name="Yan M."/>
            <person name="Daum C."/>
            <person name="Ng V."/>
            <person name="Clum A."/>
            <person name="Steindorff A."/>
            <person name="Ohm R.A."/>
            <person name="Martin F."/>
            <person name="Silar P."/>
            <person name="Natvig D.O."/>
            <person name="Lalanne C."/>
            <person name="Gautier V."/>
            <person name="Ament-Velasquez S.L."/>
            <person name="Kruys A."/>
            <person name="Hutchinson M.I."/>
            <person name="Powell A.J."/>
            <person name="Barry K."/>
            <person name="Miller A.N."/>
            <person name="Grigoriev I.V."/>
            <person name="Debuchy R."/>
            <person name="Gladieux P."/>
            <person name="Hiltunen Thoren M."/>
            <person name="Johannesson H."/>
        </authorList>
    </citation>
    <scope>NUCLEOTIDE SEQUENCE</scope>
    <source>
        <strain evidence="22">CBS 757.83</strain>
    </source>
</reference>
<evidence type="ECO:0000256" key="10">
    <source>
        <dbReference type="ARBA" id="ARBA00022723"/>
    </source>
</evidence>
<evidence type="ECO:0000256" key="15">
    <source>
        <dbReference type="ARBA" id="ARBA00022989"/>
    </source>
</evidence>
<dbReference type="EMBL" id="MU863673">
    <property type="protein sequence ID" value="KAK4097540.1"/>
    <property type="molecule type" value="Genomic_DNA"/>
</dbReference>